<evidence type="ECO:0000256" key="8">
    <source>
        <dbReference type="ARBA" id="ARBA00023286"/>
    </source>
</evidence>
<keyword evidence="3" id="KW-0813">Transport</keyword>
<dbReference type="AlphaFoldDB" id="B7Q7V1"/>
<dbReference type="PANTHER" id="PTHR10125:SF31">
    <property type="entry name" value="P2X RECEPTOR E"/>
    <property type="match status" value="1"/>
</dbReference>
<dbReference type="InterPro" id="IPR027309">
    <property type="entry name" value="P2X_extracellular_dom_sf"/>
</dbReference>
<dbReference type="EMBL" id="ABJB010799230">
    <property type="status" value="NOT_ANNOTATED_CDS"/>
    <property type="molecule type" value="Genomic_DNA"/>
</dbReference>
<evidence type="ECO:0000256" key="6">
    <source>
        <dbReference type="ARBA" id="ARBA00023065"/>
    </source>
</evidence>
<dbReference type="PaxDb" id="6945-B7Q7V1"/>
<evidence type="ECO:0000256" key="4">
    <source>
        <dbReference type="ARBA" id="ARBA00022692"/>
    </source>
</evidence>
<dbReference type="VEuPathDB" id="VectorBase:ISCP_033477"/>
<keyword evidence="4 10" id="KW-0812">Transmembrane</keyword>
<evidence type="ECO:0000313" key="12">
    <source>
        <dbReference type="EnsemblMetazoa" id="ISCW011650-PA"/>
    </source>
</evidence>
<dbReference type="GO" id="GO:0033198">
    <property type="term" value="P:response to ATP"/>
    <property type="evidence" value="ECO:0007669"/>
    <property type="project" value="InterPro"/>
</dbReference>
<dbReference type="Proteomes" id="UP000001555">
    <property type="component" value="Unassembled WGS sequence"/>
</dbReference>
<dbReference type="EMBL" id="DS878513">
    <property type="protein sequence ID" value="EEC14923.1"/>
    <property type="molecule type" value="Genomic_DNA"/>
</dbReference>
<sequence length="257" mass="29072">LMTGRCVQAPPPNRTLYVCEIFGWCPVEQDYGPLNGTPLFKEVRNFTVLLKNYIEFPRFHVRRRNIPDQKNKTYLRNCRYDNLTDPLCPVFRIGDIVEKAGIEFDEIAIKGGVIQILIDWDCNLDFCLEACVPKYSFVRLDDPNVALSKGWNFRYPKNYNESMRTLVKAYGITFVILVQGQAGKASLIPVAVNLGSGLGLMVVATVVSDFVVMNCLKRRKLYATSKYEYLSKEEHECPAGSRDAVGCPGLETFCLTS</sequence>
<dbReference type="VEuPathDB" id="VectorBase:ISCI011650"/>
<keyword evidence="6" id="KW-0406">Ion transport</keyword>
<keyword evidence="13" id="KW-1185">Reference proteome</keyword>
<dbReference type="InterPro" id="IPR059116">
    <property type="entry name" value="P2X_receptor"/>
</dbReference>
<evidence type="ECO:0000256" key="1">
    <source>
        <dbReference type="ARBA" id="ARBA00004308"/>
    </source>
</evidence>
<keyword evidence="5 10" id="KW-1133">Transmembrane helix</keyword>
<dbReference type="PRINTS" id="PR01307">
    <property type="entry name" value="P2XRECEPTOR"/>
</dbReference>
<evidence type="ECO:0000256" key="2">
    <source>
        <dbReference type="ARBA" id="ARBA00009848"/>
    </source>
</evidence>
<dbReference type="GO" id="GO:0005886">
    <property type="term" value="C:plasma membrane"/>
    <property type="evidence" value="ECO:0007669"/>
    <property type="project" value="InterPro"/>
</dbReference>
<keyword evidence="7 10" id="KW-0472">Membrane</keyword>
<evidence type="ECO:0000256" key="5">
    <source>
        <dbReference type="ARBA" id="ARBA00022989"/>
    </source>
</evidence>
<dbReference type="HOGENOM" id="CLU_034469_3_0_1"/>
<proteinExistence type="inferred from homology"/>
<organism>
    <name type="scientific">Ixodes scapularis</name>
    <name type="common">Black-legged tick</name>
    <name type="synonym">Deer tick</name>
    <dbReference type="NCBI Taxonomy" id="6945"/>
    <lineage>
        <taxon>Eukaryota</taxon>
        <taxon>Metazoa</taxon>
        <taxon>Ecdysozoa</taxon>
        <taxon>Arthropoda</taxon>
        <taxon>Chelicerata</taxon>
        <taxon>Arachnida</taxon>
        <taxon>Acari</taxon>
        <taxon>Parasitiformes</taxon>
        <taxon>Ixodida</taxon>
        <taxon>Ixodoidea</taxon>
        <taxon>Ixodidae</taxon>
        <taxon>Ixodinae</taxon>
        <taxon>Ixodes</taxon>
    </lineage>
</organism>
<reference evidence="12" key="2">
    <citation type="submission" date="2020-05" db="UniProtKB">
        <authorList>
            <consortium name="EnsemblMetazoa"/>
        </authorList>
    </citation>
    <scope>IDENTIFICATION</scope>
    <source>
        <strain evidence="12">wikel</strain>
    </source>
</reference>
<name>B7Q7V1_IXOSC</name>
<dbReference type="OrthoDB" id="494673at2759"/>
<gene>
    <name evidence="11" type="ORF">IscW_ISCW011650</name>
</gene>
<keyword evidence="8" id="KW-1071">Ligand-gated ion channel</keyword>
<dbReference type="EMBL" id="ABJB010584612">
    <property type="status" value="NOT_ANNOTATED_CDS"/>
    <property type="molecule type" value="Genomic_DNA"/>
</dbReference>
<protein>
    <submittedName>
        <fullName evidence="11 12">P2X ATP gated ion channel, Putative</fullName>
    </submittedName>
</protein>
<evidence type="ECO:0000256" key="9">
    <source>
        <dbReference type="ARBA" id="ARBA00023303"/>
    </source>
</evidence>
<accession>B7Q7V1</accession>
<evidence type="ECO:0000256" key="10">
    <source>
        <dbReference type="SAM" id="Phobius"/>
    </source>
</evidence>
<dbReference type="VEuPathDB" id="VectorBase:ISCW011650"/>
<evidence type="ECO:0000256" key="3">
    <source>
        <dbReference type="ARBA" id="ARBA00022448"/>
    </source>
</evidence>
<dbReference type="PANTHER" id="PTHR10125">
    <property type="entry name" value="P2X PURINOCEPTOR"/>
    <property type="match status" value="1"/>
</dbReference>
<comment type="subcellular location">
    <subcellularLocation>
        <location evidence="1">Endomembrane system</location>
    </subcellularLocation>
</comment>
<evidence type="ECO:0000313" key="13">
    <source>
        <dbReference type="Proteomes" id="UP000001555"/>
    </source>
</evidence>
<feature type="non-terminal residue" evidence="11">
    <location>
        <position position="1"/>
    </location>
</feature>
<dbReference type="GO" id="GO:0001614">
    <property type="term" value="F:purinergic nucleotide receptor activity"/>
    <property type="evidence" value="ECO:0007669"/>
    <property type="project" value="InterPro"/>
</dbReference>
<evidence type="ECO:0000313" key="11">
    <source>
        <dbReference type="EMBL" id="EEC14923.1"/>
    </source>
</evidence>
<evidence type="ECO:0000256" key="7">
    <source>
        <dbReference type="ARBA" id="ARBA00023136"/>
    </source>
</evidence>
<keyword evidence="9" id="KW-0407">Ion channel</keyword>
<dbReference type="GO" id="GO:0004931">
    <property type="term" value="F:extracellularly ATP-gated monoatomic cation channel activity"/>
    <property type="evidence" value="ECO:0007669"/>
    <property type="project" value="InterPro"/>
</dbReference>
<dbReference type="Gene3D" id="2.60.490.10">
    <property type="entry name" value="atp-gated p2x4 ion channel domain"/>
    <property type="match status" value="1"/>
</dbReference>
<dbReference type="InterPro" id="IPR001429">
    <property type="entry name" value="P2X_purnocptor"/>
</dbReference>
<feature type="transmembrane region" description="Helical" evidence="10">
    <location>
        <begin position="194"/>
        <end position="216"/>
    </location>
</feature>
<dbReference type="GO" id="GO:0098794">
    <property type="term" value="C:postsynapse"/>
    <property type="evidence" value="ECO:0007669"/>
    <property type="project" value="GOC"/>
</dbReference>
<reference evidence="11 13" key="1">
    <citation type="submission" date="2008-03" db="EMBL/GenBank/DDBJ databases">
        <title>Annotation of Ixodes scapularis.</title>
        <authorList>
            <consortium name="Ixodes scapularis Genome Project Consortium"/>
            <person name="Caler E."/>
            <person name="Hannick L.I."/>
            <person name="Bidwell S."/>
            <person name="Joardar V."/>
            <person name="Thiagarajan M."/>
            <person name="Amedeo P."/>
            <person name="Galinsky K.J."/>
            <person name="Schobel S."/>
            <person name="Inman J."/>
            <person name="Hostetler J."/>
            <person name="Miller J."/>
            <person name="Hammond M."/>
            <person name="Megy K."/>
            <person name="Lawson D."/>
            <person name="Kodira C."/>
            <person name="Sutton G."/>
            <person name="Meyer J."/>
            <person name="Hill C.A."/>
            <person name="Birren B."/>
            <person name="Nene V."/>
            <person name="Collins F."/>
            <person name="Alarcon-Chaidez F."/>
            <person name="Wikel S."/>
            <person name="Strausberg R."/>
        </authorList>
    </citation>
    <scope>NUCLEOTIDE SEQUENCE [LARGE SCALE GENOMIC DNA]</scope>
    <source>
        <strain evidence="13">Wikel</strain>
        <strain evidence="11">Wikel colony</strain>
    </source>
</reference>
<comment type="similarity">
    <text evidence="2">Belongs to the P2X receptor family.</text>
</comment>
<dbReference type="EnsemblMetazoa" id="ISCW011650-RA">
    <property type="protein sequence ID" value="ISCW011650-PA"/>
    <property type="gene ID" value="ISCW011650"/>
</dbReference>
<dbReference type="GO" id="GO:0012505">
    <property type="term" value="C:endomembrane system"/>
    <property type="evidence" value="ECO:0007669"/>
    <property type="project" value="UniProtKB-SubCell"/>
</dbReference>
<dbReference type="Pfam" id="PF00864">
    <property type="entry name" value="P2X_receptor"/>
    <property type="match status" value="1"/>
</dbReference>